<sequence>MSSIKTSFFRESDEDGFQVMTQLPGGKYWEPSEQVRAHASNVPASNVPSEQGFAVLDLLSIVRGGKSHVYSLNELRLHLIEVLRINQVEREEIEEEPELQPVLTYRSEEETHGRLAEEK</sequence>
<proteinExistence type="predicted"/>
<accession>A0AAD7T2D1</accession>
<dbReference type="EMBL" id="JAINUG010000017">
    <property type="protein sequence ID" value="KAJ8413147.1"/>
    <property type="molecule type" value="Genomic_DNA"/>
</dbReference>
<reference evidence="1" key="1">
    <citation type="journal article" date="2023" name="Science">
        <title>Genome structures resolve the early diversification of teleost fishes.</title>
        <authorList>
            <person name="Parey E."/>
            <person name="Louis A."/>
            <person name="Montfort J."/>
            <person name="Bouchez O."/>
            <person name="Roques C."/>
            <person name="Iampietro C."/>
            <person name="Lluch J."/>
            <person name="Castinel A."/>
            <person name="Donnadieu C."/>
            <person name="Desvignes T."/>
            <person name="Floi Bucao C."/>
            <person name="Jouanno E."/>
            <person name="Wen M."/>
            <person name="Mejri S."/>
            <person name="Dirks R."/>
            <person name="Jansen H."/>
            <person name="Henkel C."/>
            <person name="Chen W.J."/>
            <person name="Zahm M."/>
            <person name="Cabau C."/>
            <person name="Klopp C."/>
            <person name="Thompson A.W."/>
            <person name="Robinson-Rechavi M."/>
            <person name="Braasch I."/>
            <person name="Lecointre G."/>
            <person name="Bobe J."/>
            <person name="Postlethwait J.H."/>
            <person name="Berthelot C."/>
            <person name="Roest Crollius H."/>
            <person name="Guiguen Y."/>
        </authorList>
    </citation>
    <scope>NUCLEOTIDE SEQUENCE</scope>
    <source>
        <strain evidence="1">NC1722</strain>
    </source>
</reference>
<keyword evidence="2" id="KW-1185">Reference proteome</keyword>
<evidence type="ECO:0000313" key="2">
    <source>
        <dbReference type="Proteomes" id="UP001221898"/>
    </source>
</evidence>
<gene>
    <name evidence="1" type="ORF">AAFF_G00107290</name>
</gene>
<evidence type="ECO:0000313" key="1">
    <source>
        <dbReference type="EMBL" id="KAJ8413147.1"/>
    </source>
</evidence>
<organism evidence="1 2">
    <name type="scientific">Aldrovandia affinis</name>
    <dbReference type="NCBI Taxonomy" id="143900"/>
    <lineage>
        <taxon>Eukaryota</taxon>
        <taxon>Metazoa</taxon>
        <taxon>Chordata</taxon>
        <taxon>Craniata</taxon>
        <taxon>Vertebrata</taxon>
        <taxon>Euteleostomi</taxon>
        <taxon>Actinopterygii</taxon>
        <taxon>Neopterygii</taxon>
        <taxon>Teleostei</taxon>
        <taxon>Notacanthiformes</taxon>
        <taxon>Halosauridae</taxon>
        <taxon>Aldrovandia</taxon>
    </lineage>
</organism>
<comment type="caution">
    <text evidence="1">The sequence shown here is derived from an EMBL/GenBank/DDBJ whole genome shotgun (WGS) entry which is preliminary data.</text>
</comment>
<dbReference type="Proteomes" id="UP001221898">
    <property type="component" value="Unassembled WGS sequence"/>
</dbReference>
<name>A0AAD7T2D1_9TELE</name>
<protein>
    <submittedName>
        <fullName evidence="1">Uncharacterized protein</fullName>
    </submittedName>
</protein>
<dbReference type="AlphaFoldDB" id="A0AAD7T2D1"/>